<keyword evidence="3" id="KW-1185">Reference proteome</keyword>
<reference evidence="2" key="2">
    <citation type="journal article" date="2023" name="IMA Fungus">
        <title>Comparative genomic study of the Penicillium genus elucidates a diverse pangenome and 15 lateral gene transfer events.</title>
        <authorList>
            <person name="Petersen C."/>
            <person name="Sorensen T."/>
            <person name="Nielsen M.R."/>
            <person name="Sondergaard T.E."/>
            <person name="Sorensen J.L."/>
            <person name="Fitzpatrick D.A."/>
            <person name="Frisvad J.C."/>
            <person name="Nielsen K.L."/>
        </authorList>
    </citation>
    <scope>NUCLEOTIDE SEQUENCE</scope>
    <source>
        <strain evidence="2">IBT 30069</strain>
    </source>
</reference>
<evidence type="ECO:0000313" key="2">
    <source>
        <dbReference type="EMBL" id="KAJ5094862.1"/>
    </source>
</evidence>
<dbReference type="Proteomes" id="UP001149165">
    <property type="component" value="Unassembled WGS sequence"/>
</dbReference>
<evidence type="ECO:0000256" key="1">
    <source>
        <dbReference type="SAM" id="MobiDB-lite"/>
    </source>
</evidence>
<sequence>MHIATSLVFWKGGIRIVGESSKEHTSSTSLLKLNRAGHSNSREKGSKGNTEKLHCNEVWSFGEWDLRLMKSGIMMDRAPPIYTLDLLQNPLRENGWWHETFRSFGWNEVI</sequence>
<feature type="compositionally biased region" description="Basic and acidic residues" evidence="1">
    <location>
        <begin position="40"/>
        <end position="49"/>
    </location>
</feature>
<feature type="region of interest" description="Disordered" evidence="1">
    <location>
        <begin position="28"/>
        <end position="49"/>
    </location>
</feature>
<organism evidence="2 3">
    <name type="scientific">Penicillium angulare</name>
    <dbReference type="NCBI Taxonomy" id="116970"/>
    <lineage>
        <taxon>Eukaryota</taxon>
        <taxon>Fungi</taxon>
        <taxon>Dikarya</taxon>
        <taxon>Ascomycota</taxon>
        <taxon>Pezizomycotina</taxon>
        <taxon>Eurotiomycetes</taxon>
        <taxon>Eurotiomycetidae</taxon>
        <taxon>Eurotiales</taxon>
        <taxon>Aspergillaceae</taxon>
        <taxon>Penicillium</taxon>
    </lineage>
</organism>
<dbReference type="EMBL" id="JAPQKH010000006">
    <property type="protein sequence ID" value="KAJ5094862.1"/>
    <property type="molecule type" value="Genomic_DNA"/>
</dbReference>
<evidence type="ECO:0000313" key="3">
    <source>
        <dbReference type="Proteomes" id="UP001149165"/>
    </source>
</evidence>
<gene>
    <name evidence="2" type="ORF">N7456_010723</name>
</gene>
<reference evidence="2" key="1">
    <citation type="submission" date="2022-11" db="EMBL/GenBank/DDBJ databases">
        <authorList>
            <person name="Petersen C."/>
        </authorList>
    </citation>
    <scope>NUCLEOTIDE SEQUENCE</scope>
    <source>
        <strain evidence="2">IBT 30069</strain>
    </source>
</reference>
<protein>
    <submittedName>
        <fullName evidence="2">Uncharacterized protein</fullName>
    </submittedName>
</protein>
<accession>A0A9W9K7B9</accession>
<comment type="caution">
    <text evidence="2">The sequence shown here is derived from an EMBL/GenBank/DDBJ whole genome shotgun (WGS) entry which is preliminary data.</text>
</comment>
<proteinExistence type="predicted"/>
<name>A0A9W9K7B9_9EURO</name>
<dbReference type="AlphaFoldDB" id="A0A9W9K7B9"/>